<keyword evidence="10 16" id="KW-0479">Metal-binding</keyword>
<evidence type="ECO:0000256" key="14">
    <source>
        <dbReference type="ARBA" id="ARBA00023228"/>
    </source>
</evidence>
<dbReference type="GO" id="GO:0005764">
    <property type="term" value="C:lysosome"/>
    <property type="evidence" value="ECO:0007669"/>
    <property type="project" value="UniProtKB-SubCell"/>
</dbReference>
<keyword evidence="12" id="KW-0862">Zinc</keyword>
<feature type="compositionally biased region" description="Polar residues" evidence="17">
    <location>
        <begin position="84"/>
        <end position="98"/>
    </location>
</feature>
<feature type="compositionally biased region" description="Low complexity" evidence="17">
    <location>
        <begin position="15"/>
        <end position="26"/>
    </location>
</feature>
<dbReference type="GO" id="GO:0043161">
    <property type="term" value="P:proteasome-mediated ubiquitin-dependent protein catabolic process"/>
    <property type="evidence" value="ECO:0007669"/>
    <property type="project" value="TreeGrafter"/>
</dbReference>
<dbReference type="Proteomes" id="UP000728185">
    <property type="component" value="Unassembled WGS sequence"/>
</dbReference>
<feature type="compositionally biased region" description="Basic and acidic residues" evidence="17">
    <location>
        <begin position="32"/>
        <end position="47"/>
    </location>
</feature>
<dbReference type="InterPro" id="IPR013083">
    <property type="entry name" value="Znf_RING/FYVE/PHD"/>
</dbReference>
<keyword evidence="11" id="KW-0833">Ubl conjugation pathway</keyword>
<evidence type="ECO:0000256" key="16">
    <source>
        <dbReference type="PROSITE-ProRule" id="PRU00175"/>
    </source>
</evidence>
<keyword evidence="20" id="KW-1185">Reference proteome</keyword>
<evidence type="ECO:0000256" key="8">
    <source>
        <dbReference type="ARBA" id="ARBA00022707"/>
    </source>
</evidence>
<dbReference type="GO" id="GO:0061630">
    <property type="term" value="F:ubiquitin protein ligase activity"/>
    <property type="evidence" value="ECO:0007669"/>
    <property type="project" value="UniProtKB-EC"/>
</dbReference>
<evidence type="ECO:0000256" key="7">
    <source>
        <dbReference type="ARBA" id="ARBA00022679"/>
    </source>
</evidence>
<evidence type="ECO:0000256" key="17">
    <source>
        <dbReference type="SAM" id="MobiDB-lite"/>
    </source>
</evidence>
<keyword evidence="13" id="KW-0472">Membrane</keyword>
<dbReference type="PROSITE" id="PS50089">
    <property type="entry name" value="ZF_RING_2"/>
    <property type="match status" value="1"/>
</dbReference>
<keyword evidence="7" id="KW-0808">Transferase</keyword>
<evidence type="ECO:0000313" key="20">
    <source>
        <dbReference type="Proteomes" id="UP000728185"/>
    </source>
</evidence>
<reference evidence="19" key="1">
    <citation type="submission" date="2019-05" db="EMBL/GenBank/DDBJ databases">
        <title>Annotation for the trematode Fasciolopsis buski.</title>
        <authorList>
            <person name="Choi Y.-J."/>
        </authorList>
    </citation>
    <scope>NUCLEOTIDE SEQUENCE</scope>
    <source>
        <strain evidence="19">HT</strain>
        <tissue evidence="19">Whole worm</tissue>
    </source>
</reference>
<organism evidence="19 20">
    <name type="scientific">Fasciolopsis buskii</name>
    <dbReference type="NCBI Taxonomy" id="27845"/>
    <lineage>
        <taxon>Eukaryota</taxon>
        <taxon>Metazoa</taxon>
        <taxon>Spiralia</taxon>
        <taxon>Lophotrochozoa</taxon>
        <taxon>Platyhelminthes</taxon>
        <taxon>Trematoda</taxon>
        <taxon>Digenea</taxon>
        <taxon>Plagiorchiida</taxon>
        <taxon>Echinostomata</taxon>
        <taxon>Echinostomatoidea</taxon>
        <taxon>Fasciolidae</taxon>
        <taxon>Fasciolopsis</taxon>
    </lineage>
</organism>
<feature type="domain" description="RING-type" evidence="18">
    <location>
        <begin position="248"/>
        <end position="288"/>
    </location>
</feature>
<proteinExistence type="predicted"/>
<evidence type="ECO:0000256" key="9">
    <source>
        <dbReference type="ARBA" id="ARBA00022753"/>
    </source>
</evidence>
<evidence type="ECO:0000256" key="10">
    <source>
        <dbReference type="ARBA" id="ARBA00022771"/>
    </source>
</evidence>
<comment type="subcellular location">
    <subcellularLocation>
        <location evidence="3">Endosome</location>
    </subcellularLocation>
    <subcellularLocation>
        <location evidence="4">Lysosome</location>
    </subcellularLocation>
    <subcellularLocation>
        <location evidence="2">Membrane</location>
        <topology evidence="2">Peripheral membrane protein</topology>
    </subcellularLocation>
</comment>
<keyword evidence="8" id="KW-0519">Myristate</keyword>
<dbReference type="InterPro" id="IPR051878">
    <property type="entry name" value="ZNRF_ubiq-protein_ligase"/>
</dbReference>
<dbReference type="GO" id="GO:0016020">
    <property type="term" value="C:membrane"/>
    <property type="evidence" value="ECO:0007669"/>
    <property type="project" value="UniProtKB-SubCell"/>
</dbReference>
<name>A0A8E0S6N9_9TREM</name>
<keyword evidence="10 16" id="KW-0863">Zinc-finger</keyword>
<comment type="catalytic activity">
    <reaction evidence="1">
        <text>S-ubiquitinyl-[E2 ubiquitin-conjugating enzyme]-L-cysteine + [acceptor protein]-L-lysine = [E2 ubiquitin-conjugating enzyme]-L-cysteine + N(6)-ubiquitinyl-[acceptor protein]-L-lysine.</text>
        <dbReference type="EC" id="2.3.2.27"/>
    </reaction>
</comment>
<keyword evidence="15" id="KW-0449">Lipoprotein</keyword>
<evidence type="ECO:0000256" key="6">
    <source>
        <dbReference type="ARBA" id="ARBA00012483"/>
    </source>
</evidence>
<protein>
    <recommendedName>
        <fullName evidence="6">RING-type E3 ubiquitin transferase</fullName>
        <ecNumber evidence="6">2.3.2.27</ecNumber>
    </recommendedName>
</protein>
<feature type="compositionally biased region" description="Polar residues" evidence="17">
    <location>
        <begin position="168"/>
        <end position="177"/>
    </location>
</feature>
<dbReference type="EC" id="2.3.2.27" evidence="6"/>
<dbReference type="AlphaFoldDB" id="A0A8E0S6N9"/>
<feature type="region of interest" description="Disordered" evidence="17">
    <location>
        <begin position="1"/>
        <end position="63"/>
    </location>
</feature>
<evidence type="ECO:0000313" key="19">
    <source>
        <dbReference type="EMBL" id="KAA0200866.1"/>
    </source>
</evidence>
<comment type="pathway">
    <text evidence="5">Protein modification; protein ubiquitination.</text>
</comment>
<evidence type="ECO:0000256" key="1">
    <source>
        <dbReference type="ARBA" id="ARBA00000900"/>
    </source>
</evidence>
<keyword evidence="9" id="KW-0967">Endosome</keyword>
<dbReference type="CDD" id="cd16489">
    <property type="entry name" value="mRING-CH-C4HC2H_ZNRF"/>
    <property type="match status" value="1"/>
</dbReference>
<evidence type="ECO:0000256" key="12">
    <source>
        <dbReference type="ARBA" id="ARBA00022833"/>
    </source>
</evidence>
<dbReference type="GO" id="GO:0070936">
    <property type="term" value="P:protein K48-linked ubiquitination"/>
    <property type="evidence" value="ECO:0007669"/>
    <property type="project" value="TreeGrafter"/>
</dbReference>
<dbReference type="PANTHER" id="PTHR46661">
    <property type="entry name" value="E3 UBIQUITIN-PROTEIN LIGASE ZNRF1-LIKE PROTEIN"/>
    <property type="match status" value="1"/>
</dbReference>
<dbReference type="PANTHER" id="PTHR46661:SF4">
    <property type="entry name" value="RING-TYPE DOMAIN-CONTAINING PROTEIN"/>
    <property type="match status" value="1"/>
</dbReference>
<dbReference type="EMBL" id="LUCM01000234">
    <property type="protein sequence ID" value="KAA0200866.1"/>
    <property type="molecule type" value="Genomic_DNA"/>
</dbReference>
<evidence type="ECO:0000256" key="13">
    <source>
        <dbReference type="ARBA" id="ARBA00023136"/>
    </source>
</evidence>
<sequence>MGLRLSLDSPESESNENPTSTQTSPNYRRRRNIDEHSANVLRNRPEPDNSAGSNSLTIRLPEASDTPDDMLFLRLLCSYHARSNQMASSGSGRSNSLGATEDGDQESVTANPTGGSVEASTSHAMRGHSAVRSRNSRHRSSCLGVVSESSTQYGGPLRGRHARRTETFGPSGTSHWNSSESESDDEDYLNNLPLSSFMLRHFRVGGTSGRTRQLFVPLTESNLLRTLRLSSARTPYNVDRLTQDKGECCICLEDLCEGDVIARLPCLCIYHKKCIEMWFQRRPVCPVHPGD</sequence>
<feature type="region of interest" description="Disordered" evidence="17">
    <location>
        <begin position="84"/>
        <end position="185"/>
    </location>
</feature>
<gene>
    <name evidence="19" type="ORF">FBUS_05923</name>
</gene>
<evidence type="ECO:0000256" key="4">
    <source>
        <dbReference type="ARBA" id="ARBA00004371"/>
    </source>
</evidence>
<dbReference type="GO" id="GO:0008270">
    <property type="term" value="F:zinc ion binding"/>
    <property type="evidence" value="ECO:0007669"/>
    <property type="project" value="UniProtKB-KW"/>
</dbReference>
<evidence type="ECO:0000256" key="5">
    <source>
        <dbReference type="ARBA" id="ARBA00004906"/>
    </source>
</evidence>
<dbReference type="InterPro" id="IPR001841">
    <property type="entry name" value="Znf_RING"/>
</dbReference>
<accession>A0A8E0S6N9</accession>
<dbReference type="Gene3D" id="3.30.40.10">
    <property type="entry name" value="Zinc/RING finger domain, C3HC4 (zinc finger)"/>
    <property type="match status" value="1"/>
</dbReference>
<feature type="compositionally biased region" description="Polar residues" evidence="17">
    <location>
        <begin position="106"/>
        <end position="123"/>
    </location>
</feature>
<evidence type="ECO:0000256" key="2">
    <source>
        <dbReference type="ARBA" id="ARBA00004170"/>
    </source>
</evidence>
<feature type="compositionally biased region" description="Basic residues" evidence="17">
    <location>
        <begin position="125"/>
        <end position="140"/>
    </location>
</feature>
<dbReference type="SUPFAM" id="SSF57850">
    <property type="entry name" value="RING/U-box"/>
    <property type="match status" value="1"/>
</dbReference>
<dbReference type="Pfam" id="PF13639">
    <property type="entry name" value="zf-RING_2"/>
    <property type="match status" value="1"/>
</dbReference>
<evidence type="ECO:0000259" key="18">
    <source>
        <dbReference type="PROSITE" id="PS50089"/>
    </source>
</evidence>
<evidence type="ECO:0000256" key="3">
    <source>
        <dbReference type="ARBA" id="ARBA00004177"/>
    </source>
</evidence>
<dbReference type="OrthoDB" id="10057496at2759"/>
<evidence type="ECO:0000256" key="11">
    <source>
        <dbReference type="ARBA" id="ARBA00022786"/>
    </source>
</evidence>
<keyword evidence="14" id="KW-0458">Lysosome</keyword>
<evidence type="ECO:0000256" key="15">
    <source>
        <dbReference type="ARBA" id="ARBA00023288"/>
    </source>
</evidence>
<comment type="caution">
    <text evidence="19">The sequence shown here is derived from an EMBL/GenBank/DDBJ whole genome shotgun (WGS) entry which is preliminary data.</text>
</comment>
<dbReference type="GO" id="GO:0005768">
    <property type="term" value="C:endosome"/>
    <property type="evidence" value="ECO:0007669"/>
    <property type="project" value="UniProtKB-SubCell"/>
</dbReference>